<gene>
    <name evidence="1" type="ORF">K435DRAFT_793705</name>
</gene>
<evidence type="ECO:0000313" key="1">
    <source>
        <dbReference type="EMBL" id="THV00968.1"/>
    </source>
</evidence>
<reference evidence="1 2" key="1">
    <citation type="journal article" date="2019" name="Nat. Ecol. Evol.">
        <title>Megaphylogeny resolves global patterns of mushroom evolution.</title>
        <authorList>
            <person name="Varga T."/>
            <person name="Krizsan K."/>
            <person name="Foldi C."/>
            <person name="Dima B."/>
            <person name="Sanchez-Garcia M."/>
            <person name="Sanchez-Ramirez S."/>
            <person name="Szollosi G.J."/>
            <person name="Szarkandi J.G."/>
            <person name="Papp V."/>
            <person name="Albert L."/>
            <person name="Andreopoulos W."/>
            <person name="Angelini C."/>
            <person name="Antonin V."/>
            <person name="Barry K.W."/>
            <person name="Bougher N.L."/>
            <person name="Buchanan P."/>
            <person name="Buyck B."/>
            <person name="Bense V."/>
            <person name="Catcheside P."/>
            <person name="Chovatia M."/>
            <person name="Cooper J."/>
            <person name="Damon W."/>
            <person name="Desjardin D."/>
            <person name="Finy P."/>
            <person name="Geml J."/>
            <person name="Haridas S."/>
            <person name="Hughes K."/>
            <person name="Justo A."/>
            <person name="Karasinski D."/>
            <person name="Kautmanova I."/>
            <person name="Kiss B."/>
            <person name="Kocsube S."/>
            <person name="Kotiranta H."/>
            <person name="LaButti K.M."/>
            <person name="Lechner B.E."/>
            <person name="Liimatainen K."/>
            <person name="Lipzen A."/>
            <person name="Lukacs Z."/>
            <person name="Mihaltcheva S."/>
            <person name="Morgado L.N."/>
            <person name="Niskanen T."/>
            <person name="Noordeloos M.E."/>
            <person name="Ohm R.A."/>
            <person name="Ortiz-Santana B."/>
            <person name="Ovrebo C."/>
            <person name="Racz N."/>
            <person name="Riley R."/>
            <person name="Savchenko A."/>
            <person name="Shiryaev A."/>
            <person name="Soop K."/>
            <person name="Spirin V."/>
            <person name="Szebenyi C."/>
            <person name="Tomsovsky M."/>
            <person name="Tulloss R.E."/>
            <person name="Uehling J."/>
            <person name="Grigoriev I.V."/>
            <person name="Vagvolgyi C."/>
            <person name="Papp T."/>
            <person name="Martin F.M."/>
            <person name="Miettinen O."/>
            <person name="Hibbett D.S."/>
            <person name="Nagy L.G."/>
        </authorList>
    </citation>
    <scope>NUCLEOTIDE SEQUENCE [LARGE SCALE GENOMIC DNA]</scope>
    <source>
        <strain evidence="1 2">CBS 962.96</strain>
    </source>
</reference>
<proteinExistence type="predicted"/>
<name>A0A4S8MED4_DENBC</name>
<protein>
    <submittedName>
        <fullName evidence="1">Uncharacterized protein</fullName>
    </submittedName>
</protein>
<evidence type="ECO:0000313" key="2">
    <source>
        <dbReference type="Proteomes" id="UP000297245"/>
    </source>
</evidence>
<dbReference type="EMBL" id="ML179096">
    <property type="protein sequence ID" value="THV00968.1"/>
    <property type="molecule type" value="Genomic_DNA"/>
</dbReference>
<keyword evidence="2" id="KW-1185">Reference proteome</keyword>
<accession>A0A4S8MED4</accession>
<organism evidence="1 2">
    <name type="scientific">Dendrothele bispora (strain CBS 962.96)</name>
    <dbReference type="NCBI Taxonomy" id="1314807"/>
    <lineage>
        <taxon>Eukaryota</taxon>
        <taxon>Fungi</taxon>
        <taxon>Dikarya</taxon>
        <taxon>Basidiomycota</taxon>
        <taxon>Agaricomycotina</taxon>
        <taxon>Agaricomycetes</taxon>
        <taxon>Agaricomycetidae</taxon>
        <taxon>Agaricales</taxon>
        <taxon>Agaricales incertae sedis</taxon>
        <taxon>Dendrothele</taxon>
    </lineage>
</organism>
<dbReference type="AlphaFoldDB" id="A0A4S8MED4"/>
<dbReference type="Proteomes" id="UP000297245">
    <property type="component" value="Unassembled WGS sequence"/>
</dbReference>
<sequence length="247" mass="27686">MTYVMAGNIPKFKYRDGSSNAICFNYSHPQQPHPGLGKNYLQFTAKKKLLKQFPTLLSSIVKMIHFTLMSLPKVENITTADSQSDKVVYIISDDEEQDNDTSLLASSSSESNISQCGSPTIPIYLLFSNLLPDPKKMNLVHYTVFKGRPLYQGCEGYGIFELNILARVRRDGVPGASFIQCNNTFAAYKVKGEGAMRVANVTETSKVKTIKELSIELQGRNHWNRQIIGTVRSLEPSDHWTQQSIPC</sequence>